<organism evidence="2 3">
    <name type="scientific">Romboutsia faecis</name>
    <dbReference type="NCBI Taxonomy" id="2764597"/>
    <lineage>
        <taxon>Bacteria</taxon>
        <taxon>Bacillati</taxon>
        <taxon>Bacillota</taxon>
        <taxon>Clostridia</taxon>
        <taxon>Peptostreptococcales</taxon>
        <taxon>Peptostreptococcaceae</taxon>
        <taxon>Romboutsia</taxon>
    </lineage>
</organism>
<sequence>MKRLLKKTAFLIAGIVIGFILGVIGSVGVSDEYENTINELTTKNEEQSSIIQDKDEEIETLKNKVADAEPWFAMKEDEQKAIEEENARKAEEERKAAEAKEKQGYNTGITYKQLARTPDDYVGEKVKFKGKVVQVMEGDGETQIRLAVDGNYDNIIYGAYDSSIVSSRVLEDDYITIMGVSEGLLTYTSTMGGDITIPSVLVQKIDM</sequence>
<accession>A0ABR7JKJ9</accession>
<gene>
    <name evidence="2" type="ORF">H8923_01695</name>
</gene>
<protein>
    <submittedName>
        <fullName evidence="2">Toxin regulator</fullName>
    </submittedName>
</protein>
<name>A0ABR7JKJ9_9FIRM</name>
<evidence type="ECO:0000256" key="1">
    <source>
        <dbReference type="SAM" id="Coils"/>
    </source>
</evidence>
<comment type="caution">
    <text evidence="2">The sequence shown here is derived from an EMBL/GenBank/DDBJ whole genome shotgun (WGS) entry which is preliminary data.</text>
</comment>
<feature type="coiled-coil region" evidence="1">
    <location>
        <begin position="30"/>
        <end position="102"/>
    </location>
</feature>
<dbReference type="EMBL" id="JACRWE010000001">
    <property type="protein sequence ID" value="MBC5995461.1"/>
    <property type="molecule type" value="Genomic_DNA"/>
</dbReference>
<reference evidence="2 3" key="1">
    <citation type="submission" date="2020-08" db="EMBL/GenBank/DDBJ databases">
        <authorList>
            <person name="Liu C."/>
            <person name="Sun Q."/>
        </authorList>
    </citation>
    <scope>NUCLEOTIDE SEQUENCE [LARGE SCALE GENOMIC DNA]</scope>
    <source>
        <strain evidence="2 3">NSJ-18</strain>
    </source>
</reference>
<evidence type="ECO:0000313" key="2">
    <source>
        <dbReference type="EMBL" id="MBC5995461.1"/>
    </source>
</evidence>
<proteinExistence type="predicted"/>
<keyword evidence="3" id="KW-1185">Reference proteome</keyword>
<dbReference type="Proteomes" id="UP000609849">
    <property type="component" value="Unassembled WGS sequence"/>
</dbReference>
<evidence type="ECO:0000313" key="3">
    <source>
        <dbReference type="Proteomes" id="UP000609849"/>
    </source>
</evidence>
<keyword evidence="1" id="KW-0175">Coiled coil</keyword>